<dbReference type="AlphaFoldDB" id="A0A166TTX9"/>
<dbReference type="Proteomes" id="UP000076532">
    <property type="component" value="Unassembled WGS sequence"/>
</dbReference>
<reference evidence="2 3" key="1">
    <citation type="journal article" date="2016" name="Mol. Biol. Evol.">
        <title>Comparative Genomics of Early-Diverging Mushroom-Forming Fungi Provides Insights into the Origins of Lignocellulose Decay Capabilities.</title>
        <authorList>
            <person name="Nagy L.G."/>
            <person name="Riley R."/>
            <person name="Tritt A."/>
            <person name="Adam C."/>
            <person name="Daum C."/>
            <person name="Floudas D."/>
            <person name="Sun H."/>
            <person name="Yadav J.S."/>
            <person name="Pangilinan J."/>
            <person name="Larsson K.H."/>
            <person name="Matsuura K."/>
            <person name="Barry K."/>
            <person name="Labutti K."/>
            <person name="Kuo R."/>
            <person name="Ohm R.A."/>
            <person name="Bhattacharya S.S."/>
            <person name="Shirouzu T."/>
            <person name="Yoshinaga Y."/>
            <person name="Martin F.M."/>
            <person name="Grigoriev I.V."/>
            <person name="Hibbett D.S."/>
        </authorList>
    </citation>
    <scope>NUCLEOTIDE SEQUENCE [LARGE SCALE GENOMIC DNA]</scope>
    <source>
        <strain evidence="2 3">CBS 109695</strain>
    </source>
</reference>
<evidence type="ECO:0000256" key="1">
    <source>
        <dbReference type="SAM" id="MobiDB-lite"/>
    </source>
</evidence>
<dbReference type="InterPro" id="IPR036291">
    <property type="entry name" value="NAD(P)-bd_dom_sf"/>
</dbReference>
<accession>A0A166TTX9</accession>
<feature type="compositionally biased region" description="Basic and acidic residues" evidence="1">
    <location>
        <begin position="200"/>
        <end position="212"/>
    </location>
</feature>
<dbReference type="Pfam" id="PF07994">
    <property type="entry name" value="NAD_binding_5"/>
    <property type="match status" value="1"/>
</dbReference>
<organism evidence="2 3">
    <name type="scientific">Athelia psychrophila</name>
    <dbReference type="NCBI Taxonomy" id="1759441"/>
    <lineage>
        <taxon>Eukaryota</taxon>
        <taxon>Fungi</taxon>
        <taxon>Dikarya</taxon>
        <taxon>Basidiomycota</taxon>
        <taxon>Agaricomycotina</taxon>
        <taxon>Agaricomycetes</taxon>
        <taxon>Agaricomycetidae</taxon>
        <taxon>Atheliales</taxon>
        <taxon>Atheliaceae</taxon>
        <taxon>Athelia</taxon>
    </lineage>
</organism>
<dbReference type="GO" id="GO:0008654">
    <property type="term" value="P:phospholipid biosynthetic process"/>
    <property type="evidence" value="ECO:0007669"/>
    <property type="project" value="InterPro"/>
</dbReference>
<evidence type="ECO:0000313" key="2">
    <source>
        <dbReference type="EMBL" id="KZP30984.1"/>
    </source>
</evidence>
<feature type="region of interest" description="Disordered" evidence="1">
    <location>
        <begin position="1"/>
        <end position="26"/>
    </location>
</feature>
<dbReference type="SUPFAM" id="SSF51735">
    <property type="entry name" value="NAD(P)-binding Rossmann-fold domains"/>
    <property type="match status" value="1"/>
</dbReference>
<sequence>MGPTNIIPRRQRNFTQHRQDSTETTSMITGSLRWKADHQHLQRDSLLATPLILDLTILAELHTRVRYKAVGQKEFVPPYLAEAMHTAHTTAPTSSYDIPEDQCDNLFRSLTNWRRDDYGIRAWLVVQNYCAVAQHIAEILAMGCPDEMKDFSPSHDEIAGATTVMKVLSETRVAHAIEQGELQNARDVEWADVEARRADAREEKLDRKRANEEGSSTVDIPKRVDPKMKGRSMEPSAAPSKSTTNHPMLRGLPGIDNAPEEMLDRECWHSFIQ</sequence>
<proteinExistence type="predicted"/>
<name>A0A166TTX9_9AGAM</name>
<dbReference type="GO" id="GO:0004512">
    <property type="term" value="F:inositol-3-phosphate synthase activity"/>
    <property type="evidence" value="ECO:0007669"/>
    <property type="project" value="InterPro"/>
</dbReference>
<dbReference type="EMBL" id="KV417491">
    <property type="protein sequence ID" value="KZP30984.1"/>
    <property type="molecule type" value="Genomic_DNA"/>
</dbReference>
<dbReference type="InterPro" id="IPR002587">
    <property type="entry name" value="Myo-inos-1-P_Synthase"/>
</dbReference>
<dbReference type="Gene3D" id="3.30.2360.10">
    <property type="entry name" value="Glyceraldehyde-3-phosphate dehydrogenase-like domain"/>
    <property type="match status" value="1"/>
</dbReference>
<feature type="region of interest" description="Disordered" evidence="1">
    <location>
        <begin position="200"/>
        <end position="258"/>
    </location>
</feature>
<dbReference type="GO" id="GO:0006021">
    <property type="term" value="P:inositol biosynthetic process"/>
    <property type="evidence" value="ECO:0007669"/>
    <property type="project" value="InterPro"/>
</dbReference>
<keyword evidence="3" id="KW-1185">Reference proteome</keyword>
<evidence type="ECO:0000313" key="3">
    <source>
        <dbReference type="Proteomes" id="UP000076532"/>
    </source>
</evidence>
<feature type="compositionally biased region" description="Basic and acidic residues" evidence="1">
    <location>
        <begin position="220"/>
        <end position="232"/>
    </location>
</feature>
<gene>
    <name evidence="2" type="ORF">FIBSPDRAFT_945483</name>
</gene>
<protein>
    <submittedName>
        <fullName evidence="2">Uncharacterized protein</fullName>
    </submittedName>
</protein>